<dbReference type="SUPFAM" id="SSF48452">
    <property type="entry name" value="TPR-like"/>
    <property type="match status" value="1"/>
</dbReference>
<comment type="caution">
    <text evidence="1">The sequence shown here is derived from an EMBL/GenBank/DDBJ whole genome shotgun (WGS) entry which is preliminary data.</text>
</comment>
<dbReference type="OrthoDB" id="4953360at2"/>
<sequence>MPDQATERQVWKLDPLTLQEVLVDREAALLQARDGTPMERIWALRLLGRLEEAADEGERLLAESDNRFAPLLLLAHVYQCQYRWDEAARLQGEALTLARTPAREATVHHHTGRRLLEEGRYREAAEEFDWAWDLHRAAGSPEEVARMSYSAMVLARRRSVEYAFSDSDELPPA</sequence>
<evidence type="ECO:0008006" key="3">
    <source>
        <dbReference type="Google" id="ProtNLM"/>
    </source>
</evidence>
<dbReference type="EMBL" id="ANPE02000122">
    <property type="protein sequence ID" value="EMY34305.1"/>
    <property type="molecule type" value="Genomic_DNA"/>
</dbReference>
<keyword evidence="2" id="KW-1185">Reference proteome</keyword>
<reference evidence="1 2" key="1">
    <citation type="journal article" date="2013" name="Genome Announc.">
        <title>Draft Genome Sequence of Arthrobacter crystallopoietes Strain BAB-32, Revealing Genes for Bioremediation.</title>
        <authorList>
            <person name="Joshi M.N."/>
            <person name="Pandit A.S."/>
            <person name="Sharma A."/>
            <person name="Pandya R.V."/>
            <person name="Desai S.M."/>
            <person name="Saxena A.K."/>
            <person name="Bagatharia S.B."/>
        </authorList>
    </citation>
    <scope>NUCLEOTIDE SEQUENCE [LARGE SCALE GENOMIC DNA]</scope>
    <source>
        <strain evidence="1 2">BAB-32</strain>
    </source>
</reference>
<name>N1UZ40_9MICC</name>
<evidence type="ECO:0000313" key="2">
    <source>
        <dbReference type="Proteomes" id="UP000010729"/>
    </source>
</evidence>
<organism evidence="1 2">
    <name type="scientific">Arthrobacter crystallopoietes BAB-32</name>
    <dbReference type="NCBI Taxonomy" id="1246476"/>
    <lineage>
        <taxon>Bacteria</taxon>
        <taxon>Bacillati</taxon>
        <taxon>Actinomycetota</taxon>
        <taxon>Actinomycetes</taxon>
        <taxon>Micrococcales</taxon>
        <taxon>Micrococcaceae</taxon>
        <taxon>Crystallibacter</taxon>
    </lineage>
</organism>
<dbReference type="Gene3D" id="1.25.40.10">
    <property type="entry name" value="Tetratricopeptide repeat domain"/>
    <property type="match status" value="1"/>
</dbReference>
<proteinExistence type="predicted"/>
<dbReference type="RefSeq" id="WP_005268916.1">
    <property type="nucleotide sequence ID" value="NZ_ANPE02000122.1"/>
</dbReference>
<dbReference type="AlphaFoldDB" id="N1UZ40"/>
<gene>
    <name evidence="1" type="ORF">D477_010396</name>
</gene>
<dbReference type="Proteomes" id="UP000010729">
    <property type="component" value="Unassembled WGS sequence"/>
</dbReference>
<protein>
    <recommendedName>
        <fullName evidence="3">Tetratricopeptide repeat protein</fullName>
    </recommendedName>
</protein>
<accession>N1UZ40</accession>
<dbReference type="InterPro" id="IPR011990">
    <property type="entry name" value="TPR-like_helical_dom_sf"/>
</dbReference>
<evidence type="ECO:0000313" key="1">
    <source>
        <dbReference type="EMBL" id="EMY34305.1"/>
    </source>
</evidence>